<evidence type="ECO:0008006" key="3">
    <source>
        <dbReference type="Google" id="ProtNLM"/>
    </source>
</evidence>
<evidence type="ECO:0000313" key="2">
    <source>
        <dbReference type="EMBL" id="ABJ88288.1"/>
    </source>
</evidence>
<feature type="transmembrane region" description="Helical" evidence="1">
    <location>
        <begin position="61"/>
        <end position="80"/>
    </location>
</feature>
<feature type="transmembrane region" description="Helical" evidence="1">
    <location>
        <begin position="260"/>
        <end position="276"/>
    </location>
</feature>
<dbReference type="OrthoDB" id="671834at2"/>
<dbReference type="AlphaFoldDB" id="Q01PY2"/>
<accession>Q01PY2</accession>
<name>Q01PY2_SOLUE</name>
<keyword evidence="1" id="KW-0472">Membrane</keyword>
<dbReference type="KEGG" id="sus:Acid_7379"/>
<feature type="transmembrane region" description="Helical" evidence="1">
    <location>
        <begin position="6"/>
        <end position="25"/>
    </location>
</feature>
<dbReference type="HOGENOM" id="CLU_578587_0_0_0"/>
<feature type="transmembrane region" description="Helical" evidence="1">
    <location>
        <begin position="392"/>
        <end position="413"/>
    </location>
</feature>
<keyword evidence="1" id="KW-0812">Transmembrane</keyword>
<dbReference type="EMBL" id="CP000473">
    <property type="protein sequence ID" value="ABJ88288.1"/>
    <property type="molecule type" value="Genomic_DNA"/>
</dbReference>
<sequence length="472" mass="49549" precursor="true">MIDPLALLSLAIAVALGYFGVSLWVPNAGGPLLRASLGAALGMGSTSSLYLLLVIAGTPTLPVVVGLEVVALVVLAAVSLRRNATPGAASPPLPAFSFTWILAGAALLMVALFLSTFLTASELNPQGGWDAFAIWNLRAHYLLHSQTWRFAVTAQPMGSHMEYPLLLSSFVARGWLYAGTPSASVPIAIALVVALGLAALVGSTLSTLRSPAVGLLAVLILLANPVLWSAAPDQYADLPLAFFALAAAALLVLDRDPRGSPRYLTLAGLFASFAAGTKNEGTLLLAALTAALLATAWRGAGIRQASRRIGFLLLGALPLLCLTLWIKIFAAPPDPLVSGMGKSFLQNIGDAGRWLHIAVGFLQGLPAIPLTLLVLTAALLRPRPAADRTPIYFLPLAAFAILLAGDFAVFLLSPDETSWLLATALARLYLQLWPLIVLSAFLLLRRPEDFALAGPAPETKSKKARRSSVKAN</sequence>
<evidence type="ECO:0000256" key="1">
    <source>
        <dbReference type="SAM" id="Phobius"/>
    </source>
</evidence>
<dbReference type="InParanoid" id="Q01PY2"/>
<proteinExistence type="predicted"/>
<feature type="transmembrane region" description="Helical" evidence="1">
    <location>
        <begin position="311"/>
        <end position="330"/>
    </location>
</feature>
<feature type="transmembrane region" description="Helical" evidence="1">
    <location>
        <begin position="236"/>
        <end position="253"/>
    </location>
</feature>
<feature type="transmembrane region" description="Helical" evidence="1">
    <location>
        <begin position="354"/>
        <end position="380"/>
    </location>
</feature>
<feature type="transmembrane region" description="Helical" evidence="1">
    <location>
        <begin position="282"/>
        <end position="299"/>
    </location>
</feature>
<reference evidence="2" key="1">
    <citation type="submission" date="2006-10" db="EMBL/GenBank/DDBJ databases">
        <title>Complete sequence of Solibacter usitatus Ellin6076.</title>
        <authorList>
            <consortium name="US DOE Joint Genome Institute"/>
            <person name="Copeland A."/>
            <person name="Lucas S."/>
            <person name="Lapidus A."/>
            <person name="Barry K."/>
            <person name="Detter J.C."/>
            <person name="Glavina del Rio T."/>
            <person name="Hammon N."/>
            <person name="Israni S."/>
            <person name="Dalin E."/>
            <person name="Tice H."/>
            <person name="Pitluck S."/>
            <person name="Thompson L.S."/>
            <person name="Brettin T."/>
            <person name="Bruce D."/>
            <person name="Han C."/>
            <person name="Tapia R."/>
            <person name="Gilna P."/>
            <person name="Schmutz J."/>
            <person name="Larimer F."/>
            <person name="Land M."/>
            <person name="Hauser L."/>
            <person name="Kyrpides N."/>
            <person name="Mikhailova N."/>
            <person name="Janssen P.H."/>
            <person name="Kuske C.R."/>
            <person name="Richardson P."/>
        </authorList>
    </citation>
    <scope>NUCLEOTIDE SEQUENCE</scope>
    <source>
        <strain evidence="2">Ellin6076</strain>
    </source>
</reference>
<protein>
    <recommendedName>
        <fullName evidence="3">Glycosyltransferase RgtA/B/C/D-like domain-containing protein</fullName>
    </recommendedName>
</protein>
<keyword evidence="1" id="KW-1133">Transmembrane helix</keyword>
<feature type="transmembrane region" description="Helical" evidence="1">
    <location>
        <begin position="419"/>
        <end position="444"/>
    </location>
</feature>
<feature type="transmembrane region" description="Helical" evidence="1">
    <location>
        <begin position="175"/>
        <end position="200"/>
    </location>
</feature>
<feature type="transmembrane region" description="Helical" evidence="1">
    <location>
        <begin position="212"/>
        <end position="230"/>
    </location>
</feature>
<dbReference type="eggNOG" id="ENOG5033ENC">
    <property type="taxonomic scope" value="Bacteria"/>
</dbReference>
<gene>
    <name evidence="2" type="ordered locus">Acid_7379</name>
</gene>
<feature type="transmembrane region" description="Helical" evidence="1">
    <location>
        <begin position="92"/>
        <end position="114"/>
    </location>
</feature>
<organism evidence="2">
    <name type="scientific">Solibacter usitatus (strain Ellin6076)</name>
    <dbReference type="NCBI Taxonomy" id="234267"/>
    <lineage>
        <taxon>Bacteria</taxon>
        <taxon>Pseudomonadati</taxon>
        <taxon>Acidobacteriota</taxon>
        <taxon>Terriglobia</taxon>
        <taxon>Bryobacterales</taxon>
        <taxon>Solibacteraceae</taxon>
        <taxon>Candidatus Solibacter</taxon>
    </lineage>
</organism>
<dbReference type="STRING" id="234267.Acid_7379"/>